<gene>
    <name evidence="2" type="ORF">FKW44_000164</name>
</gene>
<sequence>MDDDLQTSGELSNEELLEVARENSAGCSTDQVDEVEPEEIRPLTNGRRC</sequence>
<evidence type="ECO:0000313" key="3">
    <source>
        <dbReference type="Proteomes" id="UP000595437"/>
    </source>
</evidence>
<accession>A0A7T8QUN7</accession>
<reference evidence="3" key="1">
    <citation type="submission" date="2021-01" db="EMBL/GenBank/DDBJ databases">
        <title>Caligus Genome Assembly.</title>
        <authorList>
            <person name="Gallardo-Escarate C."/>
        </authorList>
    </citation>
    <scope>NUCLEOTIDE SEQUENCE [LARGE SCALE GENOMIC DNA]</scope>
</reference>
<protein>
    <submittedName>
        <fullName evidence="2">Uncharacterized protein</fullName>
    </submittedName>
</protein>
<keyword evidence="3" id="KW-1185">Reference proteome</keyword>
<feature type="region of interest" description="Disordered" evidence="1">
    <location>
        <begin position="21"/>
        <end position="49"/>
    </location>
</feature>
<dbReference type="Proteomes" id="UP000595437">
    <property type="component" value="Chromosome 1"/>
</dbReference>
<evidence type="ECO:0000256" key="1">
    <source>
        <dbReference type="SAM" id="MobiDB-lite"/>
    </source>
</evidence>
<dbReference type="AlphaFoldDB" id="A0A7T8QUN7"/>
<dbReference type="EMBL" id="CP045890">
    <property type="protein sequence ID" value="QQP55729.1"/>
    <property type="molecule type" value="Genomic_DNA"/>
</dbReference>
<proteinExistence type="predicted"/>
<evidence type="ECO:0000313" key="2">
    <source>
        <dbReference type="EMBL" id="QQP55729.1"/>
    </source>
</evidence>
<organism evidence="2 3">
    <name type="scientific">Caligus rogercresseyi</name>
    <name type="common">Sea louse</name>
    <dbReference type="NCBI Taxonomy" id="217165"/>
    <lineage>
        <taxon>Eukaryota</taxon>
        <taxon>Metazoa</taxon>
        <taxon>Ecdysozoa</taxon>
        <taxon>Arthropoda</taxon>
        <taxon>Crustacea</taxon>
        <taxon>Multicrustacea</taxon>
        <taxon>Hexanauplia</taxon>
        <taxon>Copepoda</taxon>
        <taxon>Siphonostomatoida</taxon>
        <taxon>Caligidae</taxon>
        <taxon>Caligus</taxon>
    </lineage>
</organism>
<name>A0A7T8QUN7_CALRO</name>